<protein>
    <submittedName>
        <fullName evidence="4">3-oxoacyl-[acyl-carrier protein] reductase</fullName>
    </submittedName>
</protein>
<dbReference type="RefSeq" id="WP_073009620.1">
    <property type="nucleotide sequence ID" value="NZ_FQZO01000006.1"/>
</dbReference>
<evidence type="ECO:0000256" key="3">
    <source>
        <dbReference type="ARBA" id="ARBA00023221"/>
    </source>
</evidence>
<sequence>MNLKNKVAVITGASRGIGRGIALELSNAGASVVINYVSNEKMAEEVVKEITALGRSAIAIKADVSDFQQAKELMEKSKQHYGKIDILINNAGVSHNGLFMDMDIINIKKILDTDVLGIMNTTHAVMNEMIYRKSGIIVNISSIWGNCGASCEAVYSGAKSAVNGFTKALAKELGPSNIRVNAIAPGVIDTEMNGWLSEEEKAELMEDIPLGRFGTTKDIANAVLFLCSDYANYISGQIITVDGAMI</sequence>
<evidence type="ECO:0000313" key="5">
    <source>
        <dbReference type="Proteomes" id="UP000184080"/>
    </source>
</evidence>
<gene>
    <name evidence="4" type="ORF">SAMN05444401_3472</name>
</gene>
<dbReference type="GO" id="GO:0032787">
    <property type="term" value="P:monocarboxylic acid metabolic process"/>
    <property type="evidence" value="ECO:0007669"/>
    <property type="project" value="UniProtKB-ARBA"/>
</dbReference>
<comment type="similarity">
    <text evidence="1">Belongs to the short-chain dehydrogenases/reductases (SDR) family.</text>
</comment>
<dbReference type="Gene3D" id="3.40.50.720">
    <property type="entry name" value="NAD(P)-binding Rossmann-like Domain"/>
    <property type="match status" value="1"/>
</dbReference>
<dbReference type="FunFam" id="3.40.50.720:FF:000173">
    <property type="entry name" value="3-oxoacyl-[acyl-carrier protein] reductase"/>
    <property type="match status" value="1"/>
</dbReference>
<dbReference type="PANTHER" id="PTHR42879">
    <property type="entry name" value="3-OXOACYL-(ACYL-CARRIER-PROTEIN) REDUCTASE"/>
    <property type="match status" value="1"/>
</dbReference>
<organism evidence="4 5">
    <name type="scientific">Clostridium amylolyticum</name>
    <dbReference type="NCBI Taxonomy" id="1121298"/>
    <lineage>
        <taxon>Bacteria</taxon>
        <taxon>Bacillati</taxon>
        <taxon>Bacillota</taxon>
        <taxon>Clostridia</taxon>
        <taxon>Eubacteriales</taxon>
        <taxon>Clostridiaceae</taxon>
        <taxon>Clostridium</taxon>
    </lineage>
</organism>
<keyword evidence="3" id="KW-0443">Lipid metabolism</keyword>
<dbReference type="NCBIfam" id="NF009466">
    <property type="entry name" value="PRK12826.1-2"/>
    <property type="match status" value="1"/>
</dbReference>
<dbReference type="InterPro" id="IPR020904">
    <property type="entry name" value="Sc_DH/Rdtase_CS"/>
</dbReference>
<keyword evidence="3" id="KW-0753">Steroid metabolism</keyword>
<dbReference type="EMBL" id="FQZO01000006">
    <property type="protein sequence ID" value="SHJ61628.1"/>
    <property type="molecule type" value="Genomic_DNA"/>
</dbReference>
<evidence type="ECO:0000256" key="1">
    <source>
        <dbReference type="ARBA" id="ARBA00006484"/>
    </source>
</evidence>
<dbReference type="InterPro" id="IPR036291">
    <property type="entry name" value="NAD(P)-bd_dom_sf"/>
</dbReference>
<dbReference type="OrthoDB" id="9803333at2"/>
<dbReference type="Proteomes" id="UP000184080">
    <property type="component" value="Unassembled WGS sequence"/>
</dbReference>
<dbReference type="NCBIfam" id="NF005559">
    <property type="entry name" value="PRK07231.1"/>
    <property type="match status" value="1"/>
</dbReference>
<dbReference type="PRINTS" id="PR00081">
    <property type="entry name" value="GDHRDH"/>
</dbReference>
<dbReference type="GO" id="GO:0008202">
    <property type="term" value="P:steroid metabolic process"/>
    <property type="evidence" value="ECO:0007669"/>
    <property type="project" value="UniProtKB-KW"/>
</dbReference>
<keyword evidence="2" id="KW-0560">Oxidoreductase</keyword>
<dbReference type="STRING" id="1121298.SAMN05444401_3472"/>
<evidence type="ECO:0000313" key="4">
    <source>
        <dbReference type="EMBL" id="SHJ61628.1"/>
    </source>
</evidence>
<dbReference type="NCBIfam" id="NF047420">
    <property type="entry name" value="EF_P_mod_YmfI"/>
    <property type="match status" value="1"/>
</dbReference>
<dbReference type="GO" id="GO:0016491">
    <property type="term" value="F:oxidoreductase activity"/>
    <property type="evidence" value="ECO:0007669"/>
    <property type="project" value="UniProtKB-KW"/>
</dbReference>
<keyword evidence="5" id="KW-1185">Reference proteome</keyword>
<proteinExistence type="inferred from homology"/>
<dbReference type="PROSITE" id="PS00061">
    <property type="entry name" value="ADH_SHORT"/>
    <property type="match status" value="1"/>
</dbReference>
<dbReference type="SUPFAM" id="SSF51735">
    <property type="entry name" value="NAD(P)-binding Rossmann-fold domains"/>
    <property type="match status" value="1"/>
</dbReference>
<dbReference type="AlphaFoldDB" id="A0A1M6KRN9"/>
<accession>A0A1M6KRN9</accession>
<dbReference type="InterPro" id="IPR002347">
    <property type="entry name" value="SDR_fam"/>
</dbReference>
<dbReference type="InterPro" id="IPR050259">
    <property type="entry name" value="SDR"/>
</dbReference>
<dbReference type="PRINTS" id="PR00080">
    <property type="entry name" value="SDRFAMILY"/>
</dbReference>
<name>A0A1M6KRN9_9CLOT</name>
<dbReference type="Pfam" id="PF13561">
    <property type="entry name" value="adh_short_C2"/>
    <property type="match status" value="1"/>
</dbReference>
<evidence type="ECO:0000256" key="2">
    <source>
        <dbReference type="ARBA" id="ARBA00023002"/>
    </source>
</evidence>
<dbReference type="PANTHER" id="PTHR42879:SF2">
    <property type="entry name" value="3-OXOACYL-[ACYL-CARRIER-PROTEIN] REDUCTASE FABG"/>
    <property type="match status" value="1"/>
</dbReference>
<reference evidence="4 5" key="1">
    <citation type="submission" date="2016-11" db="EMBL/GenBank/DDBJ databases">
        <authorList>
            <person name="Jaros S."/>
            <person name="Januszkiewicz K."/>
            <person name="Wedrychowicz H."/>
        </authorList>
    </citation>
    <scope>NUCLEOTIDE SEQUENCE [LARGE SCALE GENOMIC DNA]</scope>
    <source>
        <strain evidence="4 5">DSM 21864</strain>
    </source>
</reference>